<name>A0A099I162_CLOIN</name>
<dbReference type="RefSeq" id="WP_002609172.1">
    <property type="nucleotide sequence ID" value="NZ_AP025565.1"/>
</dbReference>
<dbReference type="AlphaFoldDB" id="A0A099I162"/>
<gene>
    <name evidence="7" type="primary">sepF</name>
    <name evidence="5" type="ORF">CIAN88_18385</name>
    <name evidence="8" type="ORF">G4D54_10885</name>
    <name evidence="7" type="ORF">GT664_08175</name>
    <name evidence="6" type="ORF">MKC95_08075</name>
</gene>
<dbReference type="InterPro" id="IPR023052">
    <property type="entry name" value="Cell_div_SepF"/>
</dbReference>
<evidence type="ECO:0000256" key="4">
    <source>
        <dbReference type="ARBA" id="ARBA00044936"/>
    </source>
</evidence>
<reference evidence="6" key="4">
    <citation type="journal article" date="2022" name="Clin. Infect. Dis.">
        <title>Association between Clostridium innocuum and antibiotic-associated diarrhea in adults and children: A cross-sectional study and comparative genomics analysis.</title>
        <authorList>
            <person name="Cherny K.E."/>
            <person name="Muscat E.B."/>
            <person name="Balaji A."/>
            <person name="Mukherjee J."/>
            <person name="Ozer E.A."/>
            <person name="Angarone M.P."/>
            <person name="Hauser A.R."/>
            <person name="Sichel J.S."/>
            <person name="Amponsah E."/>
            <person name="Kociolek L.K."/>
        </authorList>
    </citation>
    <scope>NUCLEOTIDE SEQUENCE</scope>
    <source>
        <strain evidence="6">NU1-AC-029v</strain>
    </source>
</reference>
<dbReference type="Pfam" id="PF04472">
    <property type="entry name" value="SepF"/>
    <property type="match status" value="1"/>
</dbReference>
<dbReference type="PANTHER" id="PTHR35798:SF1">
    <property type="entry name" value="CELL DIVISION PROTEIN SEPF"/>
    <property type="match status" value="1"/>
</dbReference>
<evidence type="ECO:0000256" key="2">
    <source>
        <dbReference type="ARBA" id="ARBA00023210"/>
    </source>
</evidence>
<dbReference type="EMBL" id="JQIF01000097">
    <property type="protein sequence ID" value="KGJ51729.1"/>
    <property type="molecule type" value="Genomic_DNA"/>
</dbReference>
<keyword evidence="2" id="KW-0717">Septation</keyword>
<comment type="function">
    <text evidence="4">Cell division protein that is part of the divisome complex and is recruited early to the Z-ring. Probably stimulates Z-ring formation, perhaps through the cross-linking of FtsZ protofilaments. Its function overlaps with FtsA.</text>
</comment>
<keyword evidence="3" id="KW-0131">Cell cycle</keyword>
<dbReference type="Gene3D" id="3.30.110.150">
    <property type="entry name" value="SepF-like protein"/>
    <property type="match status" value="1"/>
</dbReference>
<dbReference type="PANTHER" id="PTHR35798">
    <property type="entry name" value="CELL DIVISION PROTEIN SEPF"/>
    <property type="match status" value="1"/>
</dbReference>
<evidence type="ECO:0000256" key="1">
    <source>
        <dbReference type="ARBA" id="ARBA00022618"/>
    </source>
</evidence>
<dbReference type="Proteomes" id="UP000030008">
    <property type="component" value="Unassembled WGS sequence"/>
</dbReference>
<keyword evidence="1 6" id="KW-0132">Cell division</keyword>
<dbReference type="EMBL" id="CP048838">
    <property type="protein sequence ID" value="QJA02913.1"/>
    <property type="molecule type" value="Genomic_DNA"/>
</dbReference>
<evidence type="ECO:0000313" key="5">
    <source>
        <dbReference type="EMBL" id="KGJ51729.1"/>
    </source>
</evidence>
<dbReference type="GeneID" id="61926048"/>
<evidence type="ECO:0000313" key="9">
    <source>
        <dbReference type="Proteomes" id="UP000030008"/>
    </source>
</evidence>
<dbReference type="GO" id="GO:0000917">
    <property type="term" value="P:division septum assembly"/>
    <property type="evidence" value="ECO:0007669"/>
    <property type="project" value="UniProtKB-KW"/>
</dbReference>
<evidence type="ECO:0000313" key="10">
    <source>
        <dbReference type="Proteomes" id="UP000503330"/>
    </source>
</evidence>
<evidence type="ECO:0000256" key="3">
    <source>
        <dbReference type="ARBA" id="ARBA00023306"/>
    </source>
</evidence>
<dbReference type="Proteomes" id="UP000604383">
    <property type="component" value="Unassembled WGS sequence"/>
</dbReference>
<dbReference type="Proteomes" id="UP001203972">
    <property type="component" value="Unassembled WGS sequence"/>
</dbReference>
<protein>
    <submittedName>
        <fullName evidence="6">Cell division protein SepF</fullName>
    </submittedName>
</protein>
<dbReference type="InterPro" id="IPR038594">
    <property type="entry name" value="SepF-like_sf"/>
</dbReference>
<dbReference type="EMBL" id="WWTN01000011">
    <property type="protein sequence ID" value="MZH55734.1"/>
    <property type="molecule type" value="Genomic_DNA"/>
</dbReference>
<dbReference type="InterPro" id="IPR007561">
    <property type="entry name" value="Cell_div_SepF/SepF-rel"/>
</dbReference>
<dbReference type="EMBL" id="JAKTMA010000011">
    <property type="protein sequence ID" value="MCR0232723.1"/>
    <property type="molecule type" value="Genomic_DNA"/>
</dbReference>
<reference evidence="5 9" key="1">
    <citation type="submission" date="2014-08" db="EMBL/GenBank/DDBJ databases">
        <title>Clostridium innocuum, an unnegligible vancomycin-resistant pathogen causing extra-intestinal infections.</title>
        <authorList>
            <person name="Feng Y."/>
            <person name="Chiu C.-H."/>
        </authorList>
    </citation>
    <scope>NUCLEOTIDE SEQUENCE [LARGE SCALE GENOMIC DNA]</scope>
    <source>
        <strain evidence="5 9">AN88</strain>
    </source>
</reference>
<reference evidence="7" key="2">
    <citation type="journal article" date="2019" name="Nat. Med.">
        <title>A library of human gut bacterial isolates paired with longitudinal multiomics data enables mechanistic microbiome research.</title>
        <authorList>
            <person name="Poyet M."/>
            <person name="Groussin M."/>
            <person name="Gibbons S.M."/>
            <person name="Avila-Pacheco J."/>
            <person name="Jiang X."/>
            <person name="Kearney S.M."/>
            <person name="Perrotta A.R."/>
            <person name="Berdy B."/>
            <person name="Zhao S."/>
            <person name="Lieberman T.D."/>
            <person name="Swanson P.K."/>
            <person name="Smith M."/>
            <person name="Roesemann S."/>
            <person name="Alexander J.E."/>
            <person name="Rich S.A."/>
            <person name="Livny J."/>
            <person name="Vlamakis H."/>
            <person name="Clish C."/>
            <person name="Bullock K."/>
            <person name="Deik A."/>
            <person name="Scott J."/>
            <person name="Pierce K.A."/>
            <person name="Xavier R.J."/>
            <person name="Alm E.J."/>
        </authorList>
    </citation>
    <scope>NUCLEOTIDE SEQUENCE</scope>
    <source>
        <strain evidence="7">BIOML-A12</strain>
    </source>
</reference>
<proteinExistence type="predicted"/>
<accession>A0A099I162</accession>
<organism evidence="5 9">
    <name type="scientific">Clostridium innocuum</name>
    <dbReference type="NCBI Taxonomy" id="1522"/>
    <lineage>
        <taxon>Bacteria</taxon>
        <taxon>Bacillati</taxon>
        <taxon>Bacillota</taxon>
        <taxon>Clostridia</taxon>
        <taxon>Eubacteriales</taxon>
        <taxon>Clostridiaceae</taxon>
        <taxon>Clostridium</taxon>
    </lineage>
</organism>
<reference evidence="8 10" key="3">
    <citation type="submission" date="2020-02" db="EMBL/GenBank/DDBJ databases">
        <authorList>
            <person name="Kociolek L.K."/>
            <person name="Ozer E.A."/>
        </authorList>
    </citation>
    <scope>NUCLEOTIDE SEQUENCE [LARGE SCALE GENOMIC DNA]</scope>
    <source>
        <strain evidence="8 10">ATCC 14501</strain>
    </source>
</reference>
<evidence type="ECO:0000313" key="6">
    <source>
        <dbReference type="EMBL" id="MCR0232723.1"/>
    </source>
</evidence>
<dbReference type="Proteomes" id="UP000503330">
    <property type="component" value="Chromosome"/>
</dbReference>
<sequence length="109" mass="12506">MADMNDVKNRLKNMLAVNEEKAAVAAEKSDHVVCVFRLDSFDDVEAVGEALKKNFLVLLDITACDEECARRIRDFMKGVAYPMQVWIQEMSENILVYLPDGYQIQEFQN</sequence>
<evidence type="ECO:0000313" key="8">
    <source>
        <dbReference type="EMBL" id="QJA02913.1"/>
    </source>
</evidence>
<evidence type="ECO:0000313" key="7">
    <source>
        <dbReference type="EMBL" id="MZH55734.1"/>
    </source>
</evidence>